<evidence type="ECO:0000313" key="1">
    <source>
        <dbReference type="EMBL" id="KAF6175562.1"/>
    </source>
</evidence>
<protein>
    <submittedName>
        <fullName evidence="1">Uncharacterized protein</fullName>
    </submittedName>
</protein>
<evidence type="ECO:0000313" key="2">
    <source>
        <dbReference type="Proteomes" id="UP000541444"/>
    </source>
</evidence>
<dbReference type="EMBL" id="JACGCM010000173">
    <property type="protein sequence ID" value="KAF6175562.1"/>
    <property type="molecule type" value="Genomic_DNA"/>
</dbReference>
<comment type="caution">
    <text evidence="1">The sequence shown here is derived from an EMBL/GenBank/DDBJ whole genome shotgun (WGS) entry which is preliminary data.</text>
</comment>
<accession>A0A7J7P8G4</accession>
<name>A0A7J7P8G4_9MAGN</name>
<dbReference type="Proteomes" id="UP000541444">
    <property type="component" value="Unassembled WGS sequence"/>
</dbReference>
<sequence>MNTFKCKPWGLSLQDCLGWYFRKGQLAFTLCRLGAVLCRNIPHSIISFTSTKD</sequence>
<reference evidence="1 2" key="1">
    <citation type="journal article" date="2020" name="IScience">
        <title>Genome Sequencing of the Endangered Kingdonia uniflora (Circaeasteraceae, Ranunculales) Reveals Potential Mechanisms of Evolutionary Specialization.</title>
        <authorList>
            <person name="Sun Y."/>
            <person name="Deng T."/>
            <person name="Zhang A."/>
            <person name="Moore M.J."/>
            <person name="Landis J.B."/>
            <person name="Lin N."/>
            <person name="Zhang H."/>
            <person name="Zhang X."/>
            <person name="Huang J."/>
            <person name="Zhang X."/>
            <person name="Sun H."/>
            <person name="Wang H."/>
        </authorList>
    </citation>
    <scope>NUCLEOTIDE SEQUENCE [LARGE SCALE GENOMIC DNA]</scope>
    <source>
        <strain evidence="1">TB1705</strain>
        <tissue evidence="1">Leaf</tissue>
    </source>
</reference>
<proteinExistence type="predicted"/>
<keyword evidence="2" id="KW-1185">Reference proteome</keyword>
<gene>
    <name evidence="1" type="ORF">GIB67_004943</name>
</gene>
<dbReference type="AlphaFoldDB" id="A0A7J7P8G4"/>
<organism evidence="1 2">
    <name type="scientific">Kingdonia uniflora</name>
    <dbReference type="NCBI Taxonomy" id="39325"/>
    <lineage>
        <taxon>Eukaryota</taxon>
        <taxon>Viridiplantae</taxon>
        <taxon>Streptophyta</taxon>
        <taxon>Embryophyta</taxon>
        <taxon>Tracheophyta</taxon>
        <taxon>Spermatophyta</taxon>
        <taxon>Magnoliopsida</taxon>
        <taxon>Ranunculales</taxon>
        <taxon>Circaeasteraceae</taxon>
        <taxon>Kingdonia</taxon>
    </lineage>
</organism>